<dbReference type="SUPFAM" id="SSF55120">
    <property type="entry name" value="Pseudouridine synthase"/>
    <property type="match status" value="1"/>
</dbReference>
<proteinExistence type="inferred from homology"/>
<dbReference type="NCBIfam" id="TIGR00005">
    <property type="entry name" value="rluA_subfam"/>
    <property type="match status" value="1"/>
</dbReference>
<reference evidence="7 8" key="1">
    <citation type="submission" date="2019-02" db="EMBL/GenBank/DDBJ databases">
        <title>Deep-cultivation of Planctomycetes and their phenomic and genomic characterization uncovers novel biology.</title>
        <authorList>
            <person name="Wiegand S."/>
            <person name="Jogler M."/>
            <person name="Boedeker C."/>
            <person name="Pinto D."/>
            <person name="Vollmers J."/>
            <person name="Rivas-Marin E."/>
            <person name="Kohn T."/>
            <person name="Peeters S.H."/>
            <person name="Heuer A."/>
            <person name="Rast P."/>
            <person name="Oberbeckmann S."/>
            <person name="Bunk B."/>
            <person name="Jeske O."/>
            <person name="Meyerdierks A."/>
            <person name="Storesund J.E."/>
            <person name="Kallscheuer N."/>
            <person name="Luecker S."/>
            <person name="Lage O.M."/>
            <person name="Pohl T."/>
            <person name="Merkel B.J."/>
            <person name="Hornburger P."/>
            <person name="Mueller R.-W."/>
            <person name="Bruemmer F."/>
            <person name="Labrenz M."/>
            <person name="Spormann A.M."/>
            <person name="Op den Camp H."/>
            <person name="Overmann J."/>
            <person name="Amann R."/>
            <person name="Jetten M.S.M."/>
            <person name="Mascher T."/>
            <person name="Medema M.H."/>
            <person name="Devos D.P."/>
            <person name="Kaster A.-K."/>
            <person name="Ovreas L."/>
            <person name="Rohde M."/>
            <person name="Galperin M.Y."/>
            <person name="Jogler C."/>
        </authorList>
    </citation>
    <scope>NUCLEOTIDE SEQUENCE [LARGE SCALE GENOMIC DNA]</scope>
    <source>
        <strain evidence="7 8">Pan216</strain>
    </source>
</reference>
<dbReference type="RefSeq" id="WP_145260967.1">
    <property type="nucleotide sequence ID" value="NZ_CP036279.1"/>
</dbReference>
<dbReference type="InterPro" id="IPR006224">
    <property type="entry name" value="PsdUridine_synth_RluA-like_CS"/>
</dbReference>
<dbReference type="Pfam" id="PF01479">
    <property type="entry name" value="S4"/>
    <property type="match status" value="1"/>
</dbReference>
<dbReference type="InterPro" id="IPR050188">
    <property type="entry name" value="RluA_PseudoU_synthase"/>
</dbReference>
<name>A0A518B948_9BACT</name>
<dbReference type="SUPFAM" id="SSF55174">
    <property type="entry name" value="Alpha-L RNA-binding motif"/>
    <property type="match status" value="1"/>
</dbReference>
<evidence type="ECO:0000313" key="8">
    <source>
        <dbReference type="Proteomes" id="UP000317093"/>
    </source>
</evidence>
<keyword evidence="2 5" id="KW-0413">Isomerase</keyword>
<dbReference type="InterPro" id="IPR002942">
    <property type="entry name" value="S4_RNA-bd"/>
</dbReference>
<dbReference type="InterPro" id="IPR036986">
    <property type="entry name" value="S4_RNA-bd_sf"/>
</dbReference>
<evidence type="ECO:0000256" key="2">
    <source>
        <dbReference type="ARBA" id="ARBA00023235"/>
    </source>
</evidence>
<dbReference type="EMBL" id="CP036279">
    <property type="protein sequence ID" value="QDU63467.1"/>
    <property type="molecule type" value="Genomic_DNA"/>
</dbReference>
<dbReference type="InterPro" id="IPR020103">
    <property type="entry name" value="PsdUridine_synth_cat_dom_sf"/>
</dbReference>
<dbReference type="KEGG" id="knv:Pan216_43470"/>
<dbReference type="Proteomes" id="UP000317093">
    <property type="component" value="Chromosome"/>
</dbReference>
<dbReference type="PROSITE" id="PS01129">
    <property type="entry name" value="PSI_RLU"/>
    <property type="match status" value="1"/>
</dbReference>
<dbReference type="InterPro" id="IPR006145">
    <property type="entry name" value="PsdUridine_synth_RsuA/RluA"/>
</dbReference>
<dbReference type="EC" id="5.4.99.-" evidence="5"/>
<accession>A0A518B948</accession>
<evidence type="ECO:0000256" key="1">
    <source>
        <dbReference type="ARBA" id="ARBA00010876"/>
    </source>
</evidence>
<dbReference type="PANTHER" id="PTHR21600">
    <property type="entry name" value="MITOCHONDRIAL RNA PSEUDOURIDINE SYNTHASE"/>
    <property type="match status" value="1"/>
</dbReference>
<feature type="domain" description="RNA-binding S4" evidence="6">
    <location>
        <begin position="23"/>
        <end position="87"/>
    </location>
</feature>
<organism evidence="7 8">
    <name type="scientific">Kolteria novifilia</name>
    <dbReference type="NCBI Taxonomy" id="2527975"/>
    <lineage>
        <taxon>Bacteria</taxon>
        <taxon>Pseudomonadati</taxon>
        <taxon>Planctomycetota</taxon>
        <taxon>Planctomycetia</taxon>
        <taxon>Kolteriales</taxon>
        <taxon>Kolteriaceae</taxon>
        <taxon>Kolteria</taxon>
    </lineage>
</organism>
<dbReference type="PANTHER" id="PTHR21600:SF44">
    <property type="entry name" value="RIBOSOMAL LARGE SUBUNIT PSEUDOURIDINE SYNTHASE D"/>
    <property type="match status" value="1"/>
</dbReference>
<dbReference type="InterPro" id="IPR006225">
    <property type="entry name" value="PsdUridine_synth_RluC/D"/>
</dbReference>
<evidence type="ECO:0000256" key="4">
    <source>
        <dbReference type="PROSITE-ProRule" id="PRU00182"/>
    </source>
</evidence>
<evidence type="ECO:0000256" key="3">
    <source>
        <dbReference type="PIRSR" id="PIRSR606225-1"/>
    </source>
</evidence>
<dbReference type="Gene3D" id="3.10.290.10">
    <property type="entry name" value="RNA-binding S4 domain"/>
    <property type="match status" value="1"/>
</dbReference>
<protein>
    <recommendedName>
        <fullName evidence="5">Pseudouridine synthase</fullName>
        <ecNumber evidence="5">5.4.99.-</ecNumber>
    </recommendedName>
</protein>
<dbReference type="PROSITE" id="PS50889">
    <property type="entry name" value="S4"/>
    <property type="match status" value="1"/>
</dbReference>
<sequence>MSSESLDDTHVDLEVRKAAVEGKRLDQYVVSRLPELSRSLVQRLIDDGALLVNEGRVKASHKVRPGDRISIDLPRRFSSKPVPQEIPLNILYEDDDIVLLDKQADFIVHPGRGRENWSGTLTNALQHHFDRLSTIGGEARPGIIHRLDRDTTGIMVVAKNDEAHKEIAMQFELRKVHKEYRALCYGAPELDNDIIDRPIGVHPQVREKMAIRNDPAISRSAVTFYEVLERFDGFSFVRLVPKTGRTHQLRVHLSSIGVPIIADKPYAGRSRLCLSELSGQDAEDPEAETPLIERQALHAFRLRFWHPGKKSFMDLSVPLPQDMSQTLEMLREHRSLAK</sequence>
<dbReference type="Pfam" id="PF00849">
    <property type="entry name" value="PseudoU_synth_2"/>
    <property type="match status" value="1"/>
</dbReference>
<dbReference type="OrthoDB" id="9784108at2"/>
<dbReference type="Gene3D" id="3.30.2350.10">
    <property type="entry name" value="Pseudouridine synthase"/>
    <property type="match status" value="1"/>
</dbReference>
<dbReference type="GO" id="GO:0003723">
    <property type="term" value="F:RNA binding"/>
    <property type="evidence" value="ECO:0007669"/>
    <property type="project" value="UniProtKB-KW"/>
</dbReference>
<comment type="similarity">
    <text evidence="1 5">Belongs to the pseudouridine synthase RluA family.</text>
</comment>
<dbReference type="SMART" id="SM00363">
    <property type="entry name" value="S4"/>
    <property type="match status" value="1"/>
</dbReference>
<comment type="function">
    <text evidence="5">Responsible for synthesis of pseudouridine from uracil.</text>
</comment>
<evidence type="ECO:0000259" key="6">
    <source>
        <dbReference type="SMART" id="SM00363"/>
    </source>
</evidence>
<dbReference type="GO" id="GO:0120159">
    <property type="term" value="F:rRNA pseudouridine synthase activity"/>
    <property type="evidence" value="ECO:0007669"/>
    <property type="project" value="UniProtKB-ARBA"/>
</dbReference>
<comment type="catalytic activity">
    <reaction evidence="5">
        <text>a uridine in RNA = a pseudouridine in RNA</text>
        <dbReference type="Rhea" id="RHEA:48348"/>
        <dbReference type="Rhea" id="RHEA-COMP:12068"/>
        <dbReference type="Rhea" id="RHEA-COMP:12069"/>
        <dbReference type="ChEBI" id="CHEBI:65314"/>
        <dbReference type="ChEBI" id="CHEBI:65315"/>
    </reaction>
</comment>
<gene>
    <name evidence="7" type="ORF">Pan216_43470</name>
</gene>
<dbReference type="CDD" id="cd00165">
    <property type="entry name" value="S4"/>
    <property type="match status" value="1"/>
</dbReference>
<dbReference type="GO" id="GO:0000455">
    <property type="term" value="P:enzyme-directed rRNA pseudouridine synthesis"/>
    <property type="evidence" value="ECO:0007669"/>
    <property type="project" value="TreeGrafter"/>
</dbReference>
<dbReference type="CDD" id="cd02869">
    <property type="entry name" value="PseudoU_synth_RluA_like"/>
    <property type="match status" value="1"/>
</dbReference>
<keyword evidence="4" id="KW-0694">RNA-binding</keyword>
<evidence type="ECO:0000256" key="5">
    <source>
        <dbReference type="RuleBase" id="RU362028"/>
    </source>
</evidence>
<feature type="active site" evidence="3">
    <location>
        <position position="148"/>
    </location>
</feature>
<evidence type="ECO:0000313" key="7">
    <source>
        <dbReference type="EMBL" id="QDU63467.1"/>
    </source>
</evidence>
<keyword evidence="8" id="KW-1185">Reference proteome</keyword>
<dbReference type="AlphaFoldDB" id="A0A518B948"/>